<dbReference type="Proteomes" id="UP000243540">
    <property type="component" value="Unassembled WGS sequence"/>
</dbReference>
<dbReference type="SUPFAM" id="SSF116734">
    <property type="entry name" value="DNA methylase specificity domain"/>
    <property type="match status" value="1"/>
</dbReference>
<proteinExistence type="predicted"/>
<dbReference type="GO" id="GO:0009307">
    <property type="term" value="P:DNA restriction-modification system"/>
    <property type="evidence" value="ECO:0007669"/>
    <property type="project" value="UniProtKB-KW"/>
</dbReference>
<dbReference type="AlphaFoldDB" id="A0A1Y2SZU1"/>
<evidence type="ECO:0008006" key="5">
    <source>
        <dbReference type="Google" id="ProtNLM"/>
    </source>
</evidence>
<accession>A0A1Y2SZU1</accession>
<dbReference type="STRING" id="1160091.B9T39_06170"/>
<keyword evidence="1" id="KW-0680">Restriction system</keyword>
<evidence type="ECO:0000313" key="4">
    <source>
        <dbReference type="Proteomes" id="UP000243540"/>
    </source>
</evidence>
<evidence type="ECO:0000256" key="2">
    <source>
        <dbReference type="ARBA" id="ARBA00023125"/>
    </source>
</evidence>
<sequence>MEILSVSVSNGIYPASESDRDVNPGASLAKYKVVHVGDLVYNSMRMWQGAVDSSLYEGIVSPAYVVARPTDPSLSRFIGRLLKQPILLHKYQQFSQGNSKDTLTLKYDKFAEIRVRIPRKSNEQSAIGEVFDSVDHLITLHQ</sequence>
<name>A0A1Y2SZU1_9BIFI</name>
<protein>
    <recommendedName>
        <fullName evidence="5">Type I restriction modification DNA specificity domain-containing protein</fullName>
    </recommendedName>
</protein>
<dbReference type="Gene3D" id="3.90.220.20">
    <property type="entry name" value="DNA methylase specificity domains"/>
    <property type="match status" value="1"/>
</dbReference>
<gene>
    <name evidence="3" type="ORF">B9T39_06170</name>
</gene>
<reference evidence="3 4" key="1">
    <citation type="submission" date="2017-04" db="EMBL/GenBank/DDBJ databases">
        <title>Draft genome sequences of Alloscardovia macacae UMA81211 and UMA81212 isolated from the feces of a rhesus macaque (Macaca mulatta).</title>
        <authorList>
            <person name="Albert K."/>
            <person name="Sela D.A."/>
        </authorList>
    </citation>
    <scope>NUCLEOTIDE SEQUENCE [LARGE SCALE GENOMIC DNA]</scope>
    <source>
        <strain evidence="3 4">UMA81212</strain>
    </source>
</reference>
<dbReference type="RefSeq" id="WP_086106943.1">
    <property type="nucleotide sequence ID" value="NZ_NEKC01000013.1"/>
</dbReference>
<dbReference type="EMBL" id="NEKC01000013">
    <property type="protein sequence ID" value="OTA28674.1"/>
    <property type="molecule type" value="Genomic_DNA"/>
</dbReference>
<organism evidence="3 4">
    <name type="scientific">Alloscardovia macacae</name>
    <dbReference type="NCBI Taxonomy" id="1160091"/>
    <lineage>
        <taxon>Bacteria</taxon>
        <taxon>Bacillati</taxon>
        <taxon>Actinomycetota</taxon>
        <taxon>Actinomycetes</taxon>
        <taxon>Bifidobacteriales</taxon>
        <taxon>Bifidobacteriaceae</taxon>
        <taxon>Alloscardovia</taxon>
    </lineage>
</organism>
<keyword evidence="2" id="KW-0238">DNA-binding</keyword>
<comment type="caution">
    <text evidence="3">The sequence shown here is derived from an EMBL/GenBank/DDBJ whole genome shotgun (WGS) entry which is preliminary data.</text>
</comment>
<dbReference type="GO" id="GO:0003677">
    <property type="term" value="F:DNA binding"/>
    <property type="evidence" value="ECO:0007669"/>
    <property type="project" value="UniProtKB-KW"/>
</dbReference>
<evidence type="ECO:0000256" key="1">
    <source>
        <dbReference type="ARBA" id="ARBA00022747"/>
    </source>
</evidence>
<dbReference type="InterPro" id="IPR044946">
    <property type="entry name" value="Restrct_endonuc_typeI_TRD_sf"/>
</dbReference>
<evidence type="ECO:0000313" key="3">
    <source>
        <dbReference type="EMBL" id="OTA28674.1"/>
    </source>
</evidence>